<dbReference type="EMBL" id="GBXM01057306">
    <property type="protein sequence ID" value="JAH51271.1"/>
    <property type="molecule type" value="Transcribed_RNA"/>
</dbReference>
<dbReference type="AlphaFoldDB" id="A0A0E9TCG4"/>
<accession>A0A0E9TCG4</accession>
<reference evidence="1" key="1">
    <citation type="submission" date="2014-11" db="EMBL/GenBank/DDBJ databases">
        <authorList>
            <person name="Amaro Gonzalez C."/>
        </authorList>
    </citation>
    <scope>NUCLEOTIDE SEQUENCE</scope>
</reference>
<reference evidence="1" key="2">
    <citation type="journal article" date="2015" name="Fish Shellfish Immunol.">
        <title>Early steps in the European eel (Anguilla anguilla)-Vibrio vulnificus interaction in the gills: Role of the RtxA13 toxin.</title>
        <authorList>
            <person name="Callol A."/>
            <person name="Pajuelo D."/>
            <person name="Ebbesson L."/>
            <person name="Teles M."/>
            <person name="MacKenzie S."/>
            <person name="Amaro C."/>
        </authorList>
    </citation>
    <scope>NUCLEOTIDE SEQUENCE</scope>
</reference>
<proteinExistence type="predicted"/>
<name>A0A0E9TCG4_ANGAN</name>
<organism evidence="1">
    <name type="scientific">Anguilla anguilla</name>
    <name type="common">European freshwater eel</name>
    <name type="synonym">Muraena anguilla</name>
    <dbReference type="NCBI Taxonomy" id="7936"/>
    <lineage>
        <taxon>Eukaryota</taxon>
        <taxon>Metazoa</taxon>
        <taxon>Chordata</taxon>
        <taxon>Craniata</taxon>
        <taxon>Vertebrata</taxon>
        <taxon>Euteleostomi</taxon>
        <taxon>Actinopterygii</taxon>
        <taxon>Neopterygii</taxon>
        <taxon>Teleostei</taxon>
        <taxon>Anguilliformes</taxon>
        <taxon>Anguillidae</taxon>
        <taxon>Anguilla</taxon>
    </lineage>
</organism>
<protein>
    <submittedName>
        <fullName evidence="1">Uncharacterized protein</fullName>
    </submittedName>
</protein>
<evidence type="ECO:0000313" key="1">
    <source>
        <dbReference type="EMBL" id="JAH51271.1"/>
    </source>
</evidence>
<sequence length="40" mass="4865">MTEKESQHLWFYCYCGENRTKFQYVTTDADNCRTVQNKII</sequence>